<dbReference type="Gene3D" id="3.40.605.10">
    <property type="entry name" value="Aldehyde Dehydrogenase, Chain A, domain 1"/>
    <property type="match status" value="1"/>
</dbReference>
<name>A0A7I9VTW5_9BACT</name>
<dbReference type="Gene3D" id="3.40.309.10">
    <property type="entry name" value="Aldehyde Dehydrogenase, Chain A, domain 2"/>
    <property type="match status" value="1"/>
</dbReference>
<dbReference type="InterPro" id="IPR016163">
    <property type="entry name" value="Ald_DH_C"/>
</dbReference>
<sequence>MPAAVEIPKPTERARLDEALQRLREGASRWARRPLAARIALARDLHRGAAAIAERAVAAACAAKGLQPGTPQEGEEWLASPYATLRFLRQTVRSLVMLERNGNTPVGQTGETADGRLTVRVFPANRLDALLYAGIRGDVHLEAGVDEDEMNRSRARFHKAPDHDGKVCLVLGAGNVNSIPAADVVTKLFNEGKVCLLKMNPVNAYLGPLLEEAFAGAIAAGFLAVVYGGAEEGAYLAQHPAVDELHITGSNRTHDLLVWGPPGPERAERMARGAPLLQKPISSELGNVTPILVVPGSWSERELAYQADGVAGMVTHNASFNCIAGKMLVLPRGWKLRDRFLELVLQKLALTPARRAWYPGAEERYQALTEGRDELRRLGGGEHTLPWTLLPGLDPDDPAEPAFTTEPFCSILSETQVGSDDPVEYLDQAVRFCNERLWGTLSAAVLVSARSQLDRTVSAAVERAVRGLRYGSVCVNLWPGLAYTTGTGPWGAFPGSTLTGIQSGRGFVHNTRMLEHVEKLVLRGPAWSPVKLPYVPSHKTAHALGRRLAALEADGHWRHVPGIVAAALRG</sequence>
<dbReference type="AlphaFoldDB" id="A0A7I9VTW5"/>
<keyword evidence="1" id="KW-0560">Oxidoreductase</keyword>
<dbReference type="InterPro" id="IPR016162">
    <property type="entry name" value="Ald_DH_N"/>
</dbReference>
<evidence type="ECO:0008006" key="4">
    <source>
        <dbReference type="Google" id="ProtNLM"/>
    </source>
</evidence>
<dbReference type="Proteomes" id="UP000503640">
    <property type="component" value="Unassembled WGS sequence"/>
</dbReference>
<dbReference type="RefSeq" id="WP_176068875.1">
    <property type="nucleotide sequence ID" value="NZ_BJTG01000014.1"/>
</dbReference>
<dbReference type="EMBL" id="BJTG01000014">
    <property type="protein sequence ID" value="GEJ59407.1"/>
    <property type="molecule type" value="Genomic_DNA"/>
</dbReference>
<evidence type="ECO:0000313" key="3">
    <source>
        <dbReference type="Proteomes" id="UP000503640"/>
    </source>
</evidence>
<gene>
    <name evidence="2" type="ORF">AMYX_41480</name>
</gene>
<dbReference type="SUPFAM" id="SSF53720">
    <property type="entry name" value="ALDH-like"/>
    <property type="match status" value="1"/>
</dbReference>
<dbReference type="GO" id="GO:0016620">
    <property type="term" value="F:oxidoreductase activity, acting on the aldehyde or oxo group of donors, NAD or NADP as acceptor"/>
    <property type="evidence" value="ECO:0007669"/>
    <property type="project" value="InterPro"/>
</dbReference>
<keyword evidence="3" id="KW-1185">Reference proteome</keyword>
<organism evidence="2 3">
    <name type="scientific">Anaeromyxobacter diazotrophicus</name>
    <dbReference type="NCBI Taxonomy" id="2590199"/>
    <lineage>
        <taxon>Bacteria</taxon>
        <taxon>Pseudomonadati</taxon>
        <taxon>Myxococcota</taxon>
        <taxon>Myxococcia</taxon>
        <taxon>Myxococcales</taxon>
        <taxon>Cystobacterineae</taxon>
        <taxon>Anaeromyxobacteraceae</taxon>
        <taxon>Anaeromyxobacter</taxon>
    </lineage>
</organism>
<dbReference type="InterPro" id="IPR016161">
    <property type="entry name" value="Ald_DH/histidinol_DH"/>
</dbReference>
<reference evidence="3" key="1">
    <citation type="journal article" date="2020" name="Appl. Environ. Microbiol.">
        <title>Diazotrophic Anaeromyxobacter Isolates from Soils.</title>
        <authorList>
            <person name="Masuda Y."/>
            <person name="Yamanaka H."/>
            <person name="Xu Z.X."/>
            <person name="Shiratori Y."/>
            <person name="Aono T."/>
            <person name="Amachi S."/>
            <person name="Senoo K."/>
            <person name="Itoh H."/>
        </authorList>
    </citation>
    <scope>NUCLEOTIDE SEQUENCE [LARGE SCALE GENOMIC DNA]</scope>
    <source>
        <strain evidence="3">R267</strain>
    </source>
</reference>
<comment type="caution">
    <text evidence="2">The sequence shown here is derived from an EMBL/GenBank/DDBJ whole genome shotgun (WGS) entry which is preliminary data.</text>
</comment>
<accession>A0A7I9VTW5</accession>
<evidence type="ECO:0000256" key="1">
    <source>
        <dbReference type="ARBA" id="ARBA00023002"/>
    </source>
</evidence>
<protein>
    <recommendedName>
        <fullName evidence="4">Aldehyde dehydrogenase</fullName>
    </recommendedName>
</protein>
<evidence type="ECO:0000313" key="2">
    <source>
        <dbReference type="EMBL" id="GEJ59407.1"/>
    </source>
</evidence>
<proteinExistence type="predicted"/>